<feature type="domain" description="Response regulatory" evidence="21">
    <location>
        <begin position="444"/>
        <end position="561"/>
    </location>
</feature>
<dbReference type="Gene3D" id="1.20.120.160">
    <property type="entry name" value="HPT domain"/>
    <property type="match status" value="1"/>
</dbReference>
<evidence type="ECO:0000313" key="23">
    <source>
        <dbReference type="EMBL" id="AFZ14842.1"/>
    </source>
</evidence>
<keyword evidence="24" id="KW-1185">Reference proteome</keyword>
<dbReference type="Pfam" id="PF01590">
    <property type="entry name" value="GAF"/>
    <property type="match status" value="1"/>
</dbReference>
<dbReference type="HOGENOM" id="CLU_000445_104_15_3"/>
<evidence type="ECO:0000256" key="2">
    <source>
        <dbReference type="ARBA" id="ARBA00004651"/>
    </source>
</evidence>
<keyword evidence="11" id="KW-0067">ATP-binding</keyword>
<protein>
    <recommendedName>
        <fullName evidence="17">Circadian input-output histidine kinase CikA</fullName>
        <ecNumber evidence="4">2.7.13.3</ecNumber>
    </recommendedName>
    <alternativeName>
        <fullName evidence="16">Sensory/regulatory protein RpfC</fullName>
    </alternativeName>
</protein>
<dbReference type="RefSeq" id="WP_015204941.1">
    <property type="nucleotide sequence ID" value="NC_019753.1"/>
</dbReference>
<evidence type="ECO:0000256" key="15">
    <source>
        <dbReference type="ARBA" id="ARBA00064003"/>
    </source>
</evidence>
<dbReference type="FunFam" id="3.30.565.10:FF:000010">
    <property type="entry name" value="Sensor histidine kinase RcsC"/>
    <property type="match status" value="1"/>
</dbReference>
<evidence type="ECO:0000256" key="17">
    <source>
        <dbReference type="ARBA" id="ARBA00074306"/>
    </source>
</evidence>
<evidence type="ECO:0000256" key="11">
    <source>
        <dbReference type="ARBA" id="ARBA00022840"/>
    </source>
</evidence>
<dbReference type="InterPro" id="IPR036641">
    <property type="entry name" value="HPT_dom_sf"/>
</dbReference>
<keyword evidence="7" id="KW-0808">Transferase</keyword>
<evidence type="ECO:0000256" key="1">
    <source>
        <dbReference type="ARBA" id="ARBA00000085"/>
    </source>
</evidence>
<dbReference type="Pfam" id="PF02518">
    <property type="entry name" value="HATPase_c"/>
    <property type="match status" value="1"/>
</dbReference>
<dbReference type="eggNOG" id="COG0784">
    <property type="taxonomic scope" value="Bacteria"/>
</dbReference>
<dbReference type="CDD" id="cd00082">
    <property type="entry name" value="HisKA"/>
    <property type="match status" value="1"/>
</dbReference>
<dbReference type="PANTHER" id="PTHR45339:SF1">
    <property type="entry name" value="HYBRID SIGNAL TRANSDUCTION HISTIDINE KINASE J"/>
    <property type="match status" value="1"/>
</dbReference>
<evidence type="ECO:0000256" key="6">
    <source>
        <dbReference type="ARBA" id="ARBA00022553"/>
    </source>
</evidence>
<evidence type="ECO:0000313" key="24">
    <source>
        <dbReference type="Proteomes" id="UP000010472"/>
    </source>
</evidence>
<dbReference type="KEGG" id="cep:Cri9333_4037"/>
<dbReference type="PROSITE" id="PS50109">
    <property type="entry name" value="HIS_KIN"/>
    <property type="match status" value="1"/>
</dbReference>
<dbReference type="PANTHER" id="PTHR45339">
    <property type="entry name" value="HYBRID SIGNAL TRANSDUCTION HISTIDINE KINASE J"/>
    <property type="match status" value="1"/>
</dbReference>
<reference evidence="23 24" key="1">
    <citation type="submission" date="2012-06" db="EMBL/GenBank/DDBJ databases">
        <title>Finished chromosome of genome of Crinalium epipsammum PCC 9333.</title>
        <authorList>
            <consortium name="US DOE Joint Genome Institute"/>
            <person name="Gugger M."/>
            <person name="Coursin T."/>
            <person name="Rippka R."/>
            <person name="Tandeau De Marsac N."/>
            <person name="Huntemann M."/>
            <person name="Wei C.-L."/>
            <person name="Han J."/>
            <person name="Detter J.C."/>
            <person name="Han C."/>
            <person name="Tapia R."/>
            <person name="Davenport K."/>
            <person name="Daligault H."/>
            <person name="Erkkila T."/>
            <person name="Gu W."/>
            <person name="Munk A.C.C."/>
            <person name="Teshima H."/>
            <person name="Xu Y."/>
            <person name="Chain P."/>
            <person name="Chen A."/>
            <person name="Krypides N."/>
            <person name="Mavromatis K."/>
            <person name="Markowitz V."/>
            <person name="Szeto E."/>
            <person name="Ivanova N."/>
            <person name="Mikhailova N."/>
            <person name="Ovchinnikova G."/>
            <person name="Pagani I."/>
            <person name="Pati A."/>
            <person name="Goodwin L."/>
            <person name="Peters L."/>
            <person name="Pitluck S."/>
            <person name="Woyke T."/>
            <person name="Kerfeld C."/>
        </authorList>
    </citation>
    <scope>NUCLEOTIDE SEQUENCE [LARGE SCALE GENOMIC DNA]</scope>
    <source>
        <strain evidence="23 24">PCC 9333</strain>
    </source>
</reference>
<evidence type="ECO:0000256" key="7">
    <source>
        <dbReference type="ARBA" id="ARBA00022679"/>
    </source>
</evidence>
<dbReference type="Gene3D" id="3.30.565.10">
    <property type="entry name" value="Histidine kinase-like ATPase, C-terminal domain"/>
    <property type="match status" value="1"/>
</dbReference>
<keyword evidence="9" id="KW-0547">Nucleotide-binding</keyword>
<feature type="modified residue" description="4-aspartylphosphate" evidence="19">
    <location>
        <position position="494"/>
    </location>
</feature>
<dbReference type="Pfam" id="PF01627">
    <property type="entry name" value="Hpt"/>
    <property type="match status" value="1"/>
</dbReference>
<sequence length="865" mass="95270">MNQDSLIPANESERLAAVHRYDILDTPIDGAFDRITALAARFFQVPISIVSIVDHDRIWFKSHHGLEVKQIGREPGLCASAILQDNVYTVVDAKVDPRTLANPLVAGDFGLRFYAGFPLQTSDGFNLGTLCVIDQQPREITEAEKATLQELAAIVIDELELRLAAKKAVETELALREAALEATRAKSEFLATMSHEIRTPMNGVIGMTELMLNTKLTSQQQHFVETIRHSGEALLTIINDILDFSKIESQKLELEKQPFNILNCLEESLDILAPKAAEKNLELAYIIQPNTPKKLIGDVTRLRQIIINLLSNAVKFTKDGEVLVSITSHQLPAGENIEQNPHLKNCYELQFAVKDTGIGIPTERMDRLFQSFSQVDSSTTREYGGTGLGLAISKRLTELMGGRMWVESTVGQGSIFYFTIIAPSVADGSLAQENIIPPQLVGKQLLIVDDNATNREILMLQGQSWGMLTYAANSGAEALDLLSEGKSFDMAILDMQMPEMDGLTLAREIRGLPKGEKLPLVMLSSLGKLEIGSEVDAVKFAAFLYKPIKQSQLFNTLNDILAQQPIKVETRNCASLHTSFDSQLAKQLPLRILLAEDNSVNQQVALYFLEQIGYLADVAANGLEVLEALQRQAYDVVLMDVQMPVMDGLATTRQINAEYAPTARPRIIAMTANTMQGDKEECLQAGMDDYISKPIQLAELYDALSKCQPKDLPLLEAGKIEAVEYQEQALILKSDDEQSPLTNSLIPSAIDYKILQSFCSTMGKKSSGIVVKLIDCYLEDAPKLLESINSAIATVNSTQLRHAAHTLKASSAALGATNLASLSHKLEILAQAGMMNSASESISQMEAEYNRVKVALEREKQHHEF</sequence>
<dbReference type="SMART" id="SM00065">
    <property type="entry name" value="GAF"/>
    <property type="match status" value="1"/>
</dbReference>
<feature type="domain" description="Response regulatory" evidence="21">
    <location>
        <begin position="591"/>
        <end position="708"/>
    </location>
</feature>
<dbReference type="CDD" id="cd00088">
    <property type="entry name" value="HPT"/>
    <property type="match status" value="1"/>
</dbReference>
<evidence type="ECO:0000256" key="16">
    <source>
        <dbReference type="ARBA" id="ARBA00068150"/>
    </source>
</evidence>
<dbReference type="eggNOG" id="COG0745">
    <property type="taxonomic scope" value="Bacteria"/>
</dbReference>
<dbReference type="PROSITE" id="PS50110">
    <property type="entry name" value="RESPONSE_REGULATORY"/>
    <property type="match status" value="2"/>
</dbReference>
<feature type="domain" description="Histidine kinase" evidence="20">
    <location>
        <begin position="192"/>
        <end position="424"/>
    </location>
</feature>
<dbReference type="PATRIC" id="fig|1173022.3.peg.4358"/>
<dbReference type="SUPFAM" id="SSF47384">
    <property type="entry name" value="Homodimeric domain of signal transducing histidine kinase"/>
    <property type="match status" value="1"/>
</dbReference>
<dbReference type="Gene3D" id="1.10.287.130">
    <property type="match status" value="1"/>
</dbReference>
<gene>
    <name evidence="23" type="ORF">Cri9333_4037</name>
</gene>
<dbReference type="InterPro" id="IPR003018">
    <property type="entry name" value="GAF"/>
</dbReference>
<dbReference type="InterPro" id="IPR036097">
    <property type="entry name" value="HisK_dim/P_sf"/>
</dbReference>
<name>K9W516_9CYAN</name>
<keyword evidence="5" id="KW-1003">Cell membrane</keyword>
<comment type="similarity">
    <text evidence="3">In the N-terminal section; belongs to the phytochrome family.</text>
</comment>
<dbReference type="eggNOG" id="COG2203">
    <property type="taxonomic scope" value="Bacteria"/>
</dbReference>
<dbReference type="STRING" id="1173022.Cri9333_4037"/>
<dbReference type="GO" id="GO:0005886">
    <property type="term" value="C:plasma membrane"/>
    <property type="evidence" value="ECO:0007669"/>
    <property type="project" value="UniProtKB-SubCell"/>
</dbReference>
<dbReference type="EC" id="2.7.13.3" evidence="4"/>
<dbReference type="GO" id="GO:0005524">
    <property type="term" value="F:ATP binding"/>
    <property type="evidence" value="ECO:0007669"/>
    <property type="project" value="UniProtKB-KW"/>
</dbReference>
<feature type="domain" description="HPt" evidence="22">
    <location>
        <begin position="766"/>
        <end position="859"/>
    </location>
</feature>
<dbReference type="InterPro" id="IPR029016">
    <property type="entry name" value="GAF-like_dom_sf"/>
</dbReference>
<evidence type="ECO:0000256" key="19">
    <source>
        <dbReference type="PROSITE-ProRule" id="PRU00169"/>
    </source>
</evidence>
<evidence type="ECO:0000256" key="10">
    <source>
        <dbReference type="ARBA" id="ARBA00022777"/>
    </source>
</evidence>
<dbReference type="InterPro" id="IPR036890">
    <property type="entry name" value="HATPase_C_sf"/>
</dbReference>
<dbReference type="SUPFAM" id="SSF52172">
    <property type="entry name" value="CheY-like"/>
    <property type="match status" value="2"/>
</dbReference>
<evidence type="ECO:0000256" key="14">
    <source>
        <dbReference type="ARBA" id="ARBA00023136"/>
    </source>
</evidence>
<evidence type="ECO:0000259" key="20">
    <source>
        <dbReference type="PROSITE" id="PS50109"/>
    </source>
</evidence>
<evidence type="ECO:0000256" key="8">
    <source>
        <dbReference type="ARBA" id="ARBA00022692"/>
    </source>
</evidence>
<organism evidence="23 24">
    <name type="scientific">Crinalium epipsammum PCC 9333</name>
    <dbReference type="NCBI Taxonomy" id="1173022"/>
    <lineage>
        <taxon>Bacteria</taxon>
        <taxon>Bacillati</taxon>
        <taxon>Cyanobacteriota</taxon>
        <taxon>Cyanophyceae</taxon>
        <taxon>Gomontiellales</taxon>
        <taxon>Gomontiellaceae</taxon>
        <taxon>Crinalium</taxon>
    </lineage>
</organism>
<keyword evidence="10 23" id="KW-0418">Kinase</keyword>
<dbReference type="SMART" id="SM00388">
    <property type="entry name" value="HisKA"/>
    <property type="match status" value="1"/>
</dbReference>
<evidence type="ECO:0000256" key="18">
    <source>
        <dbReference type="PROSITE-ProRule" id="PRU00110"/>
    </source>
</evidence>
<dbReference type="InterPro" id="IPR003594">
    <property type="entry name" value="HATPase_dom"/>
</dbReference>
<keyword evidence="8" id="KW-0812">Transmembrane</keyword>
<dbReference type="InterPro" id="IPR011006">
    <property type="entry name" value="CheY-like_superfamily"/>
</dbReference>
<evidence type="ECO:0000259" key="22">
    <source>
        <dbReference type="PROSITE" id="PS50894"/>
    </source>
</evidence>
<dbReference type="AlphaFoldDB" id="K9W516"/>
<proteinExistence type="inferred from homology"/>
<dbReference type="InterPro" id="IPR001789">
    <property type="entry name" value="Sig_transdc_resp-reg_receiver"/>
</dbReference>
<evidence type="ECO:0000256" key="4">
    <source>
        <dbReference type="ARBA" id="ARBA00012438"/>
    </source>
</evidence>
<keyword evidence="12" id="KW-1133">Transmembrane helix</keyword>
<dbReference type="InterPro" id="IPR005467">
    <property type="entry name" value="His_kinase_dom"/>
</dbReference>
<keyword evidence="13" id="KW-0902">Two-component regulatory system</keyword>
<dbReference type="Pfam" id="PF00072">
    <property type="entry name" value="Response_reg"/>
    <property type="match status" value="2"/>
</dbReference>
<comment type="catalytic activity">
    <reaction evidence="1">
        <text>ATP + protein L-histidine = ADP + protein N-phospho-L-histidine.</text>
        <dbReference type="EC" id="2.7.13.3"/>
    </reaction>
</comment>
<evidence type="ECO:0000256" key="9">
    <source>
        <dbReference type="ARBA" id="ARBA00022741"/>
    </source>
</evidence>
<evidence type="ECO:0000256" key="5">
    <source>
        <dbReference type="ARBA" id="ARBA00022475"/>
    </source>
</evidence>
<dbReference type="SMART" id="SM00448">
    <property type="entry name" value="REC"/>
    <property type="match status" value="2"/>
</dbReference>
<dbReference type="InterPro" id="IPR008207">
    <property type="entry name" value="Sig_transdc_His_kin_Hpt_dom"/>
</dbReference>
<dbReference type="eggNOG" id="COG2205">
    <property type="taxonomic scope" value="Bacteria"/>
</dbReference>
<evidence type="ECO:0000256" key="12">
    <source>
        <dbReference type="ARBA" id="ARBA00022989"/>
    </source>
</evidence>
<dbReference type="FunFam" id="1.10.287.130:FF:000002">
    <property type="entry name" value="Two-component osmosensing histidine kinase"/>
    <property type="match status" value="1"/>
</dbReference>
<dbReference type="SMART" id="SM00387">
    <property type="entry name" value="HATPase_c"/>
    <property type="match status" value="1"/>
</dbReference>
<feature type="modified residue" description="Phosphohistidine" evidence="18">
    <location>
        <position position="805"/>
    </location>
</feature>
<dbReference type="SUPFAM" id="SSF55874">
    <property type="entry name" value="ATPase domain of HSP90 chaperone/DNA topoisomerase II/histidine kinase"/>
    <property type="match status" value="1"/>
</dbReference>
<evidence type="ECO:0000259" key="21">
    <source>
        <dbReference type="PROSITE" id="PS50110"/>
    </source>
</evidence>
<dbReference type="Proteomes" id="UP000010472">
    <property type="component" value="Chromosome"/>
</dbReference>
<dbReference type="SUPFAM" id="SSF55781">
    <property type="entry name" value="GAF domain-like"/>
    <property type="match status" value="1"/>
</dbReference>
<dbReference type="PRINTS" id="PR00344">
    <property type="entry name" value="BCTRLSENSOR"/>
</dbReference>
<dbReference type="Gene3D" id="3.40.50.2300">
    <property type="match status" value="2"/>
</dbReference>
<comment type="subunit">
    <text evidence="15">At low DSF concentrations, interacts with RpfF.</text>
</comment>
<dbReference type="InterPro" id="IPR004358">
    <property type="entry name" value="Sig_transdc_His_kin-like_C"/>
</dbReference>
<evidence type="ECO:0000256" key="3">
    <source>
        <dbReference type="ARBA" id="ARBA00006402"/>
    </source>
</evidence>
<dbReference type="PROSITE" id="PS50894">
    <property type="entry name" value="HPT"/>
    <property type="match status" value="1"/>
</dbReference>
<feature type="modified residue" description="4-aspartylphosphate" evidence="19">
    <location>
        <position position="640"/>
    </location>
</feature>
<dbReference type="SMART" id="SM00073">
    <property type="entry name" value="HPT"/>
    <property type="match status" value="1"/>
</dbReference>
<comment type="subcellular location">
    <subcellularLocation>
        <location evidence="2">Cell membrane</location>
        <topology evidence="2">Multi-pass membrane protein</topology>
    </subcellularLocation>
</comment>
<dbReference type="SUPFAM" id="SSF47226">
    <property type="entry name" value="Histidine-containing phosphotransfer domain, HPT domain"/>
    <property type="match status" value="1"/>
</dbReference>
<dbReference type="CDD" id="cd17546">
    <property type="entry name" value="REC_hyHK_CKI1_RcsC-like"/>
    <property type="match status" value="2"/>
</dbReference>
<keyword evidence="6 19" id="KW-0597">Phosphoprotein</keyword>
<keyword evidence="14" id="KW-0472">Membrane</keyword>
<dbReference type="OrthoDB" id="5389090at2"/>
<dbReference type="GO" id="GO:0000155">
    <property type="term" value="F:phosphorelay sensor kinase activity"/>
    <property type="evidence" value="ECO:0007669"/>
    <property type="project" value="InterPro"/>
</dbReference>
<evidence type="ECO:0000256" key="13">
    <source>
        <dbReference type="ARBA" id="ARBA00023012"/>
    </source>
</evidence>
<dbReference type="EMBL" id="CP003620">
    <property type="protein sequence ID" value="AFZ14842.1"/>
    <property type="molecule type" value="Genomic_DNA"/>
</dbReference>
<accession>K9W516</accession>
<dbReference type="Gene3D" id="3.30.450.40">
    <property type="match status" value="1"/>
</dbReference>
<dbReference type="Pfam" id="PF00512">
    <property type="entry name" value="HisKA"/>
    <property type="match status" value="1"/>
</dbReference>
<dbReference type="CDD" id="cd16922">
    <property type="entry name" value="HATPase_EvgS-ArcB-TorS-like"/>
    <property type="match status" value="1"/>
</dbReference>
<dbReference type="InterPro" id="IPR003661">
    <property type="entry name" value="HisK_dim/P_dom"/>
</dbReference>